<keyword evidence="14" id="KW-1185">Reference proteome</keyword>
<dbReference type="GO" id="GO:0006397">
    <property type="term" value="P:mRNA processing"/>
    <property type="evidence" value="ECO:0007669"/>
    <property type="project" value="UniProtKB-UniRule"/>
</dbReference>
<dbReference type="PROSITE" id="PS00517">
    <property type="entry name" value="RNASE_3_1"/>
    <property type="match status" value="1"/>
</dbReference>
<evidence type="ECO:0000256" key="3">
    <source>
        <dbReference type="ARBA" id="ARBA00022552"/>
    </source>
</evidence>
<evidence type="ECO:0000256" key="5">
    <source>
        <dbReference type="ARBA" id="ARBA00022722"/>
    </source>
</evidence>
<organism evidence="13 14">
    <name type="scientific">Isachenkonia alkalipeptolytica</name>
    <dbReference type="NCBI Taxonomy" id="2565777"/>
    <lineage>
        <taxon>Bacteria</taxon>
        <taxon>Bacillati</taxon>
        <taxon>Bacillota</taxon>
        <taxon>Clostridia</taxon>
        <taxon>Eubacteriales</taxon>
        <taxon>Clostridiaceae</taxon>
        <taxon>Isachenkonia</taxon>
    </lineage>
</organism>
<dbReference type="SMART" id="SM00535">
    <property type="entry name" value="RIBOc"/>
    <property type="match status" value="1"/>
</dbReference>
<evidence type="ECO:0000259" key="12">
    <source>
        <dbReference type="PROSITE" id="PS50142"/>
    </source>
</evidence>
<comment type="subcellular location">
    <subcellularLocation>
        <location evidence="9">Cytoplasm</location>
    </subcellularLocation>
</comment>
<gene>
    <name evidence="9 13" type="primary">rnc</name>
    <name evidence="13" type="ORF">ISALK_11450</name>
</gene>
<dbReference type="GO" id="GO:0046872">
    <property type="term" value="F:metal ion binding"/>
    <property type="evidence" value="ECO:0007669"/>
    <property type="project" value="UniProtKB-KW"/>
</dbReference>
<dbReference type="GO" id="GO:0008033">
    <property type="term" value="P:tRNA processing"/>
    <property type="evidence" value="ECO:0007669"/>
    <property type="project" value="UniProtKB-KW"/>
</dbReference>
<dbReference type="EC" id="3.1.26.3" evidence="9"/>
<keyword evidence="3 9" id="KW-0698">rRNA processing</keyword>
<dbReference type="Gene3D" id="3.30.160.20">
    <property type="match status" value="1"/>
</dbReference>
<keyword evidence="8 9" id="KW-0694">RNA-binding</keyword>
<comment type="catalytic activity">
    <reaction evidence="1 9">
        <text>Endonucleolytic cleavage to 5'-phosphomonoester.</text>
        <dbReference type="EC" id="3.1.26.3"/>
    </reaction>
</comment>
<keyword evidence="9" id="KW-0460">Magnesium</keyword>
<feature type="binding site" evidence="9">
    <location>
        <position position="56"/>
    </location>
    <ligand>
        <name>Mg(2+)</name>
        <dbReference type="ChEBI" id="CHEBI:18420"/>
    </ligand>
</feature>
<evidence type="ECO:0000256" key="4">
    <source>
        <dbReference type="ARBA" id="ARBA00022664"/>
    </source>
</evidence>
<proteinExistence type="inferred from homology"/>
<dbReference type="SMART" id="SM00358">
    <property type="entry name" value="DSRM"/>
    <property type="match status" value="1"/>
</dbReference>
<evidence type="ECO:0000313" key="14">
    <source>
        <dbReference type="Proteomes" id="UP000449710"/>
    </source>
</evidence>
<evidence type="ECO:0000313" key="13">
    <source>
        <dbReference type="EMBL" id="NBG89103.1"/>
    </source>
</evidence>
<dbReference type="Pfam" id="PF14622">
    <property type="entry name" value="Ribonucleas_3_3"/>
    <property type="match status" value="1"/>
</dbReference>
<keyword evidence="4 9" id="KW-0507">mRNA processing</keyword>
<feature type="domain" description="DRBM" evidence="11">
    <location>
        <begin position="170"/>
        <end position="239"/>
    </location>
</feature>
<keyword evidence="9" id="KW-0479">Metal-binding</keyword>
<comment type="function">
    <text evidence="9">Digests double-stranded RNA. Involved in the processing of primary rRNA transcript to yield the immediate precursors to the large and small rRNAs (23S and 16S). Processes some mRNAs, and tRNAs when they are encoded in the rRNA operon. Processes pre-crRNA and tracrRNA of type II CRISPR loci if present in the organism.</text>
</comment>
<dbReference type="CDD" id="cd10845">
    <property type="entry name" value="DSRM_RNAse_III_family"/>
    <property type="match status" value="1"/>
</dbReference>
<dbReference type="InterPro" id="IPR014720">
    <property type="entry name" value="dsRBD_dom"/>
</dbReference>
<feature type="compositionally biased region" description="Basic and acidic residues" evidence="10">
    <location>
        <begin position="217"/>
        <end position="226"/>
    </location>
</feature>
<feature type="active site" evidence="9">
    <location>
        <position position="60"/>
    </location>
</feature>
<comment type="similarity">
    <text evidence="2">Belongs to the ribonuclease III family.</text>
</comment>
<feature type="domain" description="RNase III" evidence="12">
    <location>
        <begin position="14"/>
        <end position="143"/>
    </location>
</feature>
<evidence type="ECO:0000256" key="7">
    <source>
        <dbReference type="ARBA" id="ARBA00022801"/>
    </source>
</evidence>
<dbReference type="EMBL" id="SUMG01000017">
    <property type="protein sequence ID" value="NBG89103.1"/>
    <property type="molecule type" value="Genomic_DNA"/>
</dbReference>
<comment type="subunit">
    <text evidence="9">Homodimer.</text>
</comment>
<feature type="active site" evidence="9">
    <location>
        <position position="132"/>
    </location>
</feature>
<keyword evidence="6 9" id="KW-0255">Endonuclease</keyword>
<feature type="binding site" evidence="9">
    <location>
        <position position="129"/>
    </location>
    <ligand>
        <name>Mg(2+)</name>
        <dbReference type="ChEBI" id="CHEBI:18420"/>
    </ligand>
</feature>
<dbReference type="InterPro" id="IPR000999">
    <property type="entry name" value="RNase_III_dom"/>
</dbReference>
<keyword evidence="7 9" id="KW-0378">Hydrolase</keyword>
<dbReference type="PROSITE" id="PS50137">
    <property type="entry name" value="DS_RBD"/>
    <property type="match status" value="1"/>
</dbReference>
<dbReference type="GO" id="GO:0006364">
    <property type="term" value="P:rRNA processing"/>
    <property type="evidence" value="ECO:0007669"/>
    <property type="project" value="UniProtKB-UniRule"/>
</dbReference>
<dbReference type="SUPFAM" id="SSF54768">
    <property type="entry name" value="dsRNA-binding domain-like"/>
    <property type="match status" value="1"/>
</dbReference>
<comment type="cofactor">
    <cofactor evidence="9">
        <name>Mg(2+)</name>
        <dbReference type="ChEBI" id="CHEBI:18420"/>
    </cofactor>
</comment>
<dbReference type="GO" id="GO:0004525">
    <property type="term" value="F:ribonuclease III activity"/>
    <property type="evidence" value="ECO:0007669"/>
    <property type="project" value="UniProtKB-UniRule"/>
</dbReference>
<keyword evidence="5 9" id="KW-0540">Nuclease</keyword>
<evidence type="ECO:0000256" key="9">
    <source>
        <dbReference type="HAMAP-Rule" id="MF_00104"/>
    </source>
</evidence>
<feature type="region of interest" description="Disordered" evidence="10">
    <location>
        <begin position="215"/>
        <end position="240"/>
    </location>
</feature>
<evidence type="ECO:0000256" key="2">
    <source>
        <dbReference type="ARBA" id="ARBA00010183"/>
    </source>
</evidence>
<dbReference type="Pfam" id="PF00035">
    <property type="entry name" value="dsrm"/>
    <property type="match status" value="1"/>
</dbReference>
<dbReference type="InterPro" id="IPR011907">
    <property type="entry name" value="RNase_III"/>
</dbReference>
<dbReference type="Gene3D" id="1.10.1520.10">
    <property type="entry name" value="Ribonuclease III domain"/>
    <property type="match status" value="1"/>
</dbReference>
<dbReference type="Proteomes" id="UP000449710">
    <property type="component" value="Unassembled WGS sequence"/>
</dbReference>
<dbReference type="RefSeq" id="WP_160722436.1">
    <property type="nucleotide sequence ID" value="NZ_SUMG01000017.1"/>
</dbReference>
<dbReference type="SUPFAM" id="SSF69065">
    <property type="entry name" value="RNase III domain-like"/>
    <property type="match status" value="1"/>
</dbReference>
<protein>
    <recommendedName>
        <fullName evidence="9">Ribonuclease 3</fullName>
        <ecNumber evidence="9">3.1.26.3</ecNumber>
    </recommendedName>
    <alternativeName>
        <fullName evidence="9">Ribonuclease III</fullName>
        <shortName evidence="9">RNase III</shortName>
    </alternativeName>
</protein>
<dbReference type="FunFam" id="1.10.1520.10:FF:000001">
    <property type="entry name" value="Ribonuclease 3"/>
    <property type="match status" value="1"/>
</dbReference>
<feature type="binding site" evidence="9">
    <location>
        <position position="132"/>
    </location>
    <ligand>
        <name>Mg(2+)</name>
        <dbReference type="ChEBI" id="CHEBI:18420"/>
    </ligand>
</feature>
<dbReference type="InterPro" id="IPR036389">
    <property type="entry name" value="RNase_III_sf"/>
</dbReference>
<comment type="caution">
    <text evidence="13">The sequence shown here is derived from an EMBL/GenBank/DDBJ whole genome shotgun (WGS) entry which is preliminary data.</text>
</comment>
<dbReference type="AlphaFoldDB" id="A0AA43XLP4"/>
<evidence type="ECO:0000256" key="10">
    <source>
        <dbReference type="SAM" id="MobiDB-lite"/>
    </source>
</evidence>
<keyword evidence="9" id="KW-0819">tRNA processing</keyword>
<accession>A0AA43XLP4</accession>
<dbReference type="GO" id="GO:0005737">
    <property type="term" value="C:cytoplasm"/>
    <property type="evidence" value="ECO:0007669"/>
    <property type="project" value="UniProtKB-SubCell"/>
</dbReference>
<sequence>MSSLKIGSNRKKKLQKIQREIGYLFNNEKILNQALVHRSYANEFKRDKVYDNERLEFLGDSVLGLVVSNYLFNEYRELTEGELSKYRSNLVCEESLSEIANNLKLGEYLLLGRGEEASGGRKRSSILADALEALIGGIYLDGGMAAAQRFIVLRFFHEDTFERERISKKDYKTTFQEKIQKLGYGEIEYRITREWGPDHDKNFEVKVIAGSQTFEKGSGKTKKEAEQQAAQNSIEKIEQG</sequence>
<dbReference type="PANTHER" id="PTHR11207">
    <property type="entry name" value="RIBONUCLEASE III"/>
    <property type="match status" value="1"/>
</dbReference>
<name>A0AA43XLP4_9CLOT</name>
<dbReference type="PANTHER" id="PTHR11207:SF0">
    <property type="entry name" value="RIBONUCLEASE 3"/>
    <property type="match status" value="1"/>
</dbReference>
<dbReference type="PROSITE" id="PS50142">
    <property type="entry name" value="RNASE_3_2"/>
    <property type="match status" value="1"/>
</dbReference>
<keyword evidence="9" id="KW-0963">Cytoplasm</keyword>
<evidence type="ECO:0000256" key="1">
    <source>
        <dbReference type="ARBA" id="ARBA00000109"/>
    </source>
</evidence>
<evidence type="ECO:0000256" key="8">
    <source>
        <dbReference type="ARBA" id="ARBA00022884"/>
    </source>
</evidence>
<dbReference type="GO" id="GO:0019843">
    <property type="term" value="F:rRNA binding"/>
    <property type="evidence" value="ECO:0007669"/>
    <property type="project" value="UniProtKB-KW"/>
</dbReference>
<evidence type="ECO:0000259" key="11">
    <source>
        <dbReference type="PROSITE" id="PS50137"/>
    </source>
</evidence>
<dbReference type="NCBIfam" id="TIGR02191">
    <property type="entry name" value="RNaseIII"/>
    <property type="match status" value="1"/>
</dbReference>
<reference evidence="13 14" key="1">
    <citation type="submission" date="2019-04" db="EMBL/GenBank/DDBJ databases">
        <title>Isachenkonia alkalipeptolytica gen. nov. sp. nov. a new anaerobic, alkiliphilic organothrophic bacterium capable to reduce synthesized ferrihydrite isolated from a soda lake.</title>
        <authorList>
            <person name="Toshchakov S.V."/>
            <person name="Zavarzina D.G."/>
            <person name="Zhilina T.N."/>
            <person name="Kostrikina N.A."/>
            <person name="Kublanov I.V."/>
        </authorList>
    </citation>
    <scope>NUCLEOTIDE SEQUENCE [LARGE SCALE GENOMIC DNA]</scope>
    <source>
        <strain evidence="13 14">Z-1701</strain>
    </source>
</reference>
<dbReference type="GO" id="GO:0010468">
    <property type="term" value="P:regulation of gene expression"/>
    <property type="evidence" value="ECO:0007669"/>
    <property type="project" value="TreeGrafter"/>
</dbReference>
<dbReference type="HAMAP" id="MF_00104">
    <property type="entry name" value="RNase_III"/>
    <property type="match status" value="1"/>
</dbReference>
<dbReference type="GO" id="GO:0003725">
    <property type="term" value="F:double-stranded RNA binding"/>
    <property type="evidence" value="ECO:0007669"/>
    <property type="project" value="TreeGrafter"/>
</dbReference>
<keyword evidence="9" id="KW-0699">rRNA-binding</keyword>
<evidence type="ECO:0000256" key="6">
    <source>
        <dbReference type="ARBA" id="ARBA00022759"/>
    </source>
</evidence>
<dbReference type="CDD" id="cd00593">
    <property type="entry name" value="RIBOc"/>
    <property type="match status" value="1"/>
</dbReference>